<comment type="caution">
    <text evidence="4">The sequence shown here is derived from an EMBL/GenBank/DDBJ whole genome shotgun (WGS) entry which is preliminary data.</text>
</comment>
<dbReference type="PANTHER" id="PTHR45688:SF13">
    <property type="entry name" value="ALANINE--GLYOXYLATE AMINOTRANSFERASE 2-LIKE"/>
    <property type="match status" value="1"/>
</dbReference>
<keyword evidence="2 3" id="KW-0663">Pyridoxal phosphate</keyword>
<name>A0ABV0K1V0_9CYAN</name>
<dbReference type="PROSITE" id="PS00600">
    <property type="entry name" value="AA_TRANSFER_CLASS_3"/>
    <property type="match status" value="1"/>
</dbReference>
<dbReference type="InterPro" id="IPR015422">
    <property type="entry name" value="PyrdxlP-dep_Trfase_small"/>
</dbReference>
<dbReference type="CDD" id="cd00610">
    <property type="entry name" value="OAT_like"/>
    <property type="match status" value="1"/>
</dbReference>
<dbReference type="SUPFAM" id="SSF53383">
    <property type="entry name" value="PLP-dependent transferases"/>
    <property type="match status" value="1"/>
</dbReference>
<reference evidence="4 5" key="1">
    <citation type="submission" date="2022-04" db="EMBL/GenBank/DDBJ databases">
        <title>Positive selection, recombination, and allopatry shape intraspecific diversity of widespread and dominant cyanobacteria.</title>
        <authorList>
            <person name="Wei J."/>
            <person name="Shu W."/>
            <person name="Hu C."/>
        </authorList>
    </citation>
    <scope>NUCLEOTIDE SEQUENCE [LARGE SCALE GENOMIC DNA]</scope>
    <source>
        <strain evidence="4 5">DQ-A4</strain>
    </source>
</reference>
<dbReference type="InterPro" id="IPR015424">
    <property type="entry name" value="PyrdxlP-dep_Trfase"/>
</dbReference>
<dbReference type="GO" id="GO:0008483">
    <property type="term" value="F:transaminase activity"/>
    <property type="evidence" value="ECO:0007669"/>
    <property type="project" value="UniProtKB-KW"/>
</dbReference>
<dbReference type="InterPro" id="IPR049704">
    <property type="entry name" value="Aminotrans_3_PPA_site"/>
</dbReference>
<dbReference type="Proteomes" id="UP001482513">
    <property type="component" value="Unassembled WGS sequence"/>
</dbReference>
<accession>A0ABV0K1V0</accession>
<keyword evidence="5" id="KW-1185">Reference proteome</keyword>
<proteinExistence type="inferred from homology"/>
<evidence type="ECO:0000256" key="1">
    <source>
        <dbReference type="ARBA" id="ARBA00008954"/>
    </source>
</evidence>
<protein>
    <submittedName>
        <fullName evidence="4">Aspartate aminotransferase family protein</fullName>
    </submittedName>
</protein>
<evidence type="ECO:0000313" key="5">
    <source>
        <dbReference type="Proteomes" id="UP001482513"/>
    </source>
</evidence>
<comment type="similarity">
    <text evidence="1 3">Belongs to the class-III pyridoxal-phosphate-dependent aminotransferase family.</text>
</comment>
<dbReference type="Gene3D" id="3.90.1150.10">
    <property type="entry name" value="Aspartate Aminotransferase, domain 1"/>
    <property type="match status" value="1"/>
</dbReference>
<dbReference type="Gene3D" id="3.40.640.10">
    <property type="entry name" value="Type I PLP-dependent aspartate aminotransferase-like (Major domain)"/>
    <property type="match status" value="1"/>
</dbReference>
<gene>
    <name evidence="4" type="ORF">NC992_07325</name>
</gene>
<dbReference type="Pfam" id="PF00202">
    <property type="entry name" value="Aminotran_3"/>
    <property type="match status" value="1"/>
</dbReference>
<sequence length="447" mass="48181">MPDSTHDVSATPPTASVPSDEEMWDIVEHHLVRYGGSFAPMLIERARGSYLYDRQGRKILDFTSGQMCATLGHNHPDVVQAIHKACEDVLHLFSGMLSPAVIELADSLCQLLPPTLQKALFLNTGSEANEAALRMAKLHTGGFEVVGLSASWHGMTAGASASTFVSARKGYGPAIPGNLALPTPNCYRCPIRHCQDQCDMTCLEVGFDLVDSQSVGAYAALIVEPVLSAGGVVVPPEGYFQRLQGYCQERSMLLILDEAQTAFGRLGSFFAFEQLGMVPDILTLSKTLGGGLPLAATVTSEAIEADCYEKGFIYYTSHVSDPMPAAVGLAVLRVLTSQNLTEQAATMGTYLKNGLLKLKDRYEAIGDVRGRGLLLGVELVKDRTTREPDPETGAAITRRCLELGLSMNITALPGMGSVWRIAPPLTVTYEELDEGLAILEQAIRDCR</sequence>
<evidence type="ECO:0000313" key="4">
    <source>
        <dbReference type="EMBL" id="MEP0946677.1"/>
    </source>
</evidence>
<evidence type="ECO:0000256" key="3">
    <source>
        <dbReference type="RuleBase" id="RU003560"/>
    </source>
</evidence>
<evidence type="ECO:0000256" key="2">
    <source>
        <dbReference type="ARBA" id="ARBA00022898"/>
    </source>
</evidence>
<dbReference type="InterPro" id="IPR005814">
    <property type="entry name" value="Aminotrans_3"/>
</dbReference>
<organism evidence="4 5">
    <name type="scientific">Leptolyngbya subtilissima DQ-A4</name>
    <dbReference type="NCBI Taxonomy" id="2933933"/>
    <lineage>
        <taxon>Bacteria</taxon>
        <taxon>Bacillati</taxon>
        <taxon>Cyanobacteriota</taxon>
        <taxon>Cyanophyceae</taxon>
        <taxon>Leptolyngbyales</taxon>
        <taxon>Leptolyngbyaceae</taxon>
        <taxon>Leptolyngbya group</taxon>
        <taxon>Leptolyngbya</taxon>
    </lineage>
</organism>
<keyword evidence="4" id="KW-0808">Transferase</keyword>
<dbReference type="InterPro" id="IPR015421">
    <property type="entry name" value="PyrdxlP-dep_Trfase_major"/>
</dbReference>
<keyword evidence="4" id="KW-0032">Aminotransferase</keyword>
<dbReference type="PIRSF" id="PIRSF000521">
    <property type="entry name" value="Transaminase_4ab_Lys_Orn"/>
    <property type="match status" value="1"/>
</dbReference>
<dbReference type="RefSeq" id="WP_190696553.1">
    <property type="nucleotide sequence ID" value="NZ_JAMPKX010000002.1"/>
</dbReference>
<dbReference type="EMBL" id="JAMPKX010000002">
    <property type="protein sequence ID" value="MEP0946677.1"/>
    <property type="molecule type" value="Genomic_DNA"/>
</dbReference>
<dbReference type="PANTHER" id="PTHR45688">
    <property type="match status" value="1"/>
</dbReference>